<protein>
    <submittedName>
        <fullName evidence="1">Uncharacterized protein</fullName>
    </submittedName>
</protein>
<evidence type="ECO:0000313" key="2">
    <source>
        <dbReference type="Proteomes" id="UP000792457"/>
    </source>
</evidence>
<dbReference type="AlphaFoldDB" id="A0A8K0KJQ4"/>
<comment type="caution">
    <text evidence="1">The sequence shown here is derived from an EMBL/GenBank/DDBJ whole genome shotgun (WGS) entry which is preliminary data.</text>
</comment>
<reference evidence="1" key="2">
    <citation type="submission" date="2017-10" db="EMBL/GenBank/DDBJ databases">
        <title>Ladona fulva Genome sequencing and assembly.</title>
        <authorList>
            <person name="Murali S."/>
            <person name="Richards S."/>
            <person name="Bandaranaike D."/>
            <person name="Bellair M."/>
            <person name="Blankenburg K."/>
            <person name="Chao H."/>
            <person name="Dinh H."/>
            <person name="Doddapaneni H."/>
            <person name="Dugan-Rocha S."/>
            <person name="Elkadiri S."/>
            <person name="Gnanaolivu R."/>
            <person name="Hernandez B."/>
            <person name="Skinner E."/>
            <person name="Javaid M."/>
            <person name="Lee S."/>
            <person name="Li M."/>
            <person name="Ming W."/>
            <person name="Munidasa M."/>
            <person name="Muniz J."/>
            <person name="Nguyen L."/>
            <person name="Hughes D."/>
            <person name="Osuji N."/>
            <person name="Pu L.-L."/>
            <person name="Puazo M."/>
            <person name="Qu C."/>
            <person name="Quiroz J."/>
            <person name="Raj R."/>
            <person name="Weissenberger G."/>
            <person name="Xin Y."/>
            <person name="Zou X."/>
            <person name="Han Y."/>
            <person name="Worley K."/>
            <person name="Muzny D."/>
            <person name="Gibbs R."/>
        </authorList>
    </citation>
    <scope>NUCLEOTIDE SEQUENCE</scope>
    <source>
        <strain evidence="1">Sampled in the wild</strain>
    </source>
</reference>
<dbReference type="OrthoDB" id="6581217at2759"/>
<dbReference type="Proteomes" id="UP000792457">
    <property type="component" value="Unassembled WGS sequence"/>
</dbReference>
<proteinExistence type="predicted"/>
<gene>
    <name evidence="1" type="ORF">J437_LFUL015748</name>
</gene>
<evidence type="ECO:0000313" key="1">
    <source>
        <dbReference type="EMBL" id="KAG8235514.1"/>
    </source>
</evidence>
<sequence>MCFTFRVFFMPINVKPETIDLNIMICCCLQNFLRKEYLNKNSNNAEGLYRNEELPTDNMIPLAEVGGFAESGGFEVFEINAPPYSTKLDVQQPNLSAVFHLLLKNDPPP</sequence>
<name>A0A8K0KJQ4_LADFU</name>
<reference evidence="1" key="1">
    <citation type="submission" date="2013-04" db="EMBL/GenBank/DDBJ databases">
        <authorList>
            <person name="Qu J."/>
            <person name="Murali S.C."/>
            <person name="Bandaranaike D."/>
            <person name="Bellair M."/>
            <person name="Blankenburg K."/>
            <person name="Chao H."/>
            <person name="Dinh H."/>
            <person name="Doddapaneni H."/>
            <person name="Downs B."/>
            <person name="Dugan-Rocha S."/>
            <person name="Elkadiri S."/>
            <person name="Gnanaolivu R.D."/>
            <person name="Hernandez B."/>
            <person name="Javaid M."/>
            <person name="Jayaseelan J.C."/>
            <person name="Lee S."/>
            <person name="Li M."/>
            <person name="Ming W."/>
            <person name="Munidasa M."/>
            <person name="Muniz J."/>
            <person name="Nguyen L."/>
            <person name="Ongeri F."/>
            <person name="Osuji N."/>
            <person name="Pu L.-L."/>
            <person name="Puazo M."/>
            <person name="Qu C."/>
            <person name="Quiroz J."/>
            <person name="Raj R."/>
            <person name="Weissenberger G."/>
            <person name="Xin Y."/>
            <person name="Zou X."/>
            <person name="Han Y."/>
            <person name="Richards S."/>
            <person name="Worley K."/>
            <person name="Muzny D."/>
            <person name="Gibbs R."/>
        </authorList>
    </citation>
    <scope>NUCLEOTIDE SEQUENCE</scope>
    <source>
        <strain evidence="1">Sampled in the wild</strain>
    </source>
</reference>
<organism evidence="1 2">
    <name type="scientific">Ladona fulva</name>
    <name type="common">Scarce chaser dragonfly</name>
    <name type="synonym">Libellula fulva</name>
    <dbReference type="NCBI Taxonomy" id="123851"/>
    <lineage>
        <taxon>Eukaryota</taxon>
        <taxon>Metazoa</taxon>
        <taxon>Ecdysozoa</taxon>
        <taxon>Arthropoda</taxon>
        <taxon>Hexapoda</taxon>
        <taxon>Insecta</taxon>
        <taxon>Pterygota</taxon>
        <taxon>Palaeoptera</taxon>
        <taxon>Odonata</taxon>
        <taxon>Epiprocta</taxon>
        <taxon>Anisoptera</taxon>
        <taxon>Libelluloidea</taxon>
        <taxon>Libellulidae</taxon>
        <taxon>Ladona</taxon>
    </lineage>
</organism>
<accession>A0A8K0KJQ4</accession>
<keyword evidence="2" id="KW-1185">Reference proteome</keyword>
<dbReference type="EMBL" id="KZ308918">
    <property type="protein sequence ID" value="KAG8235514.1"/>
    <property type="molecule type" value="Genomic_DNA"/>
</dbReference>